<accession>A0ABR3LF07</accession>
<evidence type="ECO:0008006" key="4">
    <source>
        <dbReference type="Google" id="ProtNLM"/>
    </source>
</evidence>
<evidence type="ECO:0000256" key="1">
    <source>
        <dbReference type="SAM" id="MobiDB-lite"/>
    </source>
</evidence>
<feature type="compositionally biased region" description="Low complexity" evidence="1">
    <location>
        <begin position="221"/>
        <end position="237"/>
    </location>
</feature>
<feature type="region of interest" description="Disordered" evidence="1">
    <location>
        <begin position="221"/>
        <end position="244"/>
    </location>
</feature>
<keyword evidence="3" id="KW-1185">Reference proteome</keyword>
<dbReference type="Proteomes" id="UP001558613">
    <property type="component" value="Unassembled WGS sequence"/>
</dbReference>
<sequence length="322" mass="35518">MDETGITTVQKPEKILARRGQKQVGAVTSGERGTLVTVACAVNALGNAIPPHFVFPRVNFHLHFIRDGPPGCTGTANKSGWMQDEAFLEFQTHFQTHTRASPTQKLQPLDRSVFGPFNKMVYTFSDSWMRHHPGTTMSIYNIPAIVRDYFPMAATPSNIQAGFRCTGIWPFNREIFSNADFAPSCVTDRPHNPETSVSCPASTVSIASLVSEAGQFSISSVPASTSPSFSSTVSEGSGPRKTKRAMRATGASSIFIMESELGDWMGRQPWIQTILVQDFNLLVVPYSTKWGPVEIATDNLNLYSLHQARHIDHFVFKGIYTL</sequence>
<name>A0ABR3LF07_9TELE</name>
<organism evidence="2 3">
    <name type="scientific">Cirrhinus molitorella</name>
    <name type="common">mud carp</name>
    <dbReference type="NCBI Taxonomy" id="172907"/>
    <lineage>
        <taxon>Eukaryota</taxon>
        <taxon>Metazoa</taxon>
        <taxon>Chordata</taxon>
        <taxon>Craniata</taxon>
        <taxon>Vertebrata</taxon>
        <taxon>Euteleostomi</taxon>
        <taxon>Actinopterygii</taxon>
        <taxon>Neopterygii</taxon>
        <taxon>Teleostei</taxon>
        <taxon>Ostariophysi</taxon>
        <taxon>Cypriniformes</taxon>
        <taxon>Cyprinidae</taxon>
        <taxon>Labeoninae</taxon>
        <taxon>Labeonini</taxon>
        <taxon>Cirrhinus</taxon>
    </lineage>
</organism>
<proteinExistence type="predicted"/>
<dbReference type="EMBL" id="JAYMGO010000022">
    <property type="protein sequence ID" value="KAL1251473.1"/>
    <property type="molecule type" value="Genomic_DNA"/>
</dbReference>
<comment type="caution">
    <text evidence="2">The sequence shown here is derived from an EMBL/GenBank/DDBJ whole genome shotgun (WGS) entry which is preliminary data.</text>
</comment>
<protein>
    <recommendedName>
        <fullName evidence="4">DDE-1 domain-containing protein</fullName>
    </recommendedName>
</protein>
<reference evidence="2 3" key="1">
    <citation type="submission" date="2023-09" db="EMBL/GenBank/DDBJ databases">
        <authorList>
            <person name="Wang M."/>
        </authorList>
    </citation>
    <scope>NUCLEOTIDE SEQUENCE [LARGE SCALE GENOMIC DNA]</scope>
    <source>
        <strain evidence="2">GT-2023</strain>
        <tissue evidence="2">Liver</tissue>
    </source>
</reference>
<evidence type="ECO:0000313" key="2">
    <source>
        <dbReference type="EMBL" id="KAL1251473.1"/>
    </source>
</evidence>
<evidence type="ECO:0000313" key="3">
    <source>
        <dbReference type="Proteomes" id="UP001558613"/>
    </source>
</evidence>
<gene>
    <name evidence="2" type="ORF">QQF64_019269</name>
</gene>